<keyword evidence="3" id="KW-1185">Reference proteome</keyword>
<proteinExistence type="predicted"/>
<organism evidence="2 3">
    <name type="scientific">Colletotrichum incanum</name>
    <name type="common">Soybean anthracnose fungus</name>
    <dbReference type="NCBI Taxonomy" id="1573173"/>
    <lineage>
        <taxon>Eukaryota</taxon>
        <taxon>Fungi</taxon>
        <taxon>Dikarya</taxon>
        <taxon>Ascomycota</taxon>
        <taxon>Pezizomycotina</taxon>
        <taxon>Sordariomycetes</taxon>
        <taxon>Hypocreomycetidae</taxon>
        <taxon>Glomerellales</taxon>
        <taxon>Glomerellaceae</taxon>
        <taxon>Colletotrichum</taxon>
        <taxon>Colletotrichum spaethianum species complex</taxon>
    </lineage>
</organism>
<protein>
    <submittedName>
        <fullName evidence="2">Uncharacterized protein</fullName>
    </submittedName>
</protein>
<evidence type="ECO:0000256" key="1">
    <source>
        <dbReference type="SAM" id="MobiDB-lite"/>
    </source>
</evidence>
<feature type="non-terminal residue" evidence="2">
    <location>
        <position position="1"/>
    </location>
</feature>
<evidence type="ECO:0000313" key="3">
    <source>
        <dbReference type="Proteomes" id="UP000076584"/>
    </source>
</evidence>
<dbReference type="Proteomes" id="UP000076584">
    <property type="component" value="Unassembled WGS sequence"/>
</dbReference>
<evidence type="ECO:0000313" key="2">
    <source>
        <dbReference type="EMBL" id="KZL84653.1"/>
    </source>
</evidence>
<feature type="region of interest" description="Disordered" evidence="1">
    <location>
        <begin position="146"/>
        <end position="174"/>
    </location>
</feature>
<feature type="compositionally biased region" description="Low complexity" evidence="1">
    <location>
        <begin position="161"/>
        <end position="174"/>
    </location>
</feature>
<sequence length="298" mass="32122">LLFPVVPHPAAAVASFLPFPSHFPPSPGQSTFGPSAPSLPFPSRLTLATEVLDLVRSWSVLPRSAFCGPSDFISANGAAYHFPTQFPAPASFNPPFHGNCTSQLLTSASLCFTSSVAPLRPGPFLSRKRHRCTAKQRTLLTSFVPSPAIPFPQPPRKPAVPSLSPHHPSNLPSPSLSHPSAFLCYASFCRRTPPFQIQTQAANNNRLFGTVSLLVDRRATTCVPFPTDCPTFLLSTNKQTSYPIDSPSSPAPLDSPSHRPILHLTTANCPSCLCVEDPRLSSASWCFSAMARAARHRC</sequence>
<name>A0A167E3B2_COLIC</name>
<dbReference type="EMBL" id="LFIW01000828">
    <property type="protein sequence ID" value="KZL84653.1"/>
    <property type="molecule type" value="Genomic_DNA"/>
</dbReference>
<reference evidence="2 3" key="1">
    <citation type="submission" date="2015-06" db="EMBL/GenBank/DDBJ databases">
        <title>Survival trade-offs in plant roots during colonization by closely related pathogenic and mutualistic fungi.</title>
        <authorList>
            <person name="Hacquard S."/>
            <person name="Kracher B."/>
            <person name="Hiruma K."/>
            <person name="Weinman A."/>
            <person name="Muench P."/>
            <person name="Garrido Oter R."/>
            <person name="Ver Loren van Themaat E."/>
            <person name="Dallerey J.-F."/>
            <person name="Damm U."/>
            <person name="Henrissat B."/>
            <person name="Lespinet O."/>
            <person name="Thon M."/>
            <person name="Kemen E."/>
            <person name="McHardy A.C."/>
            <person name="Schulze-Lefert P."/>
            <person name="O'Connell R.J."/>
        </authorList>
    </citation>
    <scope>NUCLEOTIDE SEQUENCE [LARGE SCALE GENOMIC DNA]</scope>
    <source>
        <strain evidence="2 3">MAFF 238704</strain>
    </source>
</reference>
<accession>A0A167E3B2</accession>
<comment type="caution">
    <text evidence="2">The sequence shown here is derived from an EMBL/GenBank/DDBJ whole genome shotgun (WGS) entry which is preliminary data.</text>
</comment>
<gene>
    <name evidence="2" type="ORF">CI238_11453</name>
</gene>
<feature type="compositionally biased region" description="Pro residues" evidence="1">
    <location>
        <begin position="147"/>
        <end position="158"/>
    </location>
</feature>
<dbReference type="AlphaFoldDB" id="A0A167E3B2"/>